<keyword evidence="1" id="KW-1185">Reference proteome</keyword>
<organism evidence="1 2">
    <name type="scientific">Saccoglossus kowalevskii</name>
    <name type="common">Acorn worm</name>
    <dbReference type="NCBI Taxonomy" id="10224"/>
    <lineage>
        <taxon>Eukaryota</taxon>
        <taxon>Metazoa</taxon>
        <taxon>Hemichordata</taxon>
        <taxon>Enteropneusta</taxon>
        <taxon>Harrimaniidae</taxon>
        <taxon>Saccoglossus</taxon>
    </lineage>
</organism>
<sequence>PQRKVKENVKSKSGFTRPSPLYNKLLLQRDLTGLIIEALHQVAEDVNLKVKNSVHGHAITTIATTLVCNLQSSDTPLPKSLIEQLTSKIWYFLSLGDSERTYSAQNEMVWHGFFNMWVDRKTTDDLIHVFMDFLPSDTNIDELFKTVRICIFNLAVLARTQRDTMDYQSETAESASTIELSIEEEQALRYFAGYFPYNLKKKYVRRDNIKCRAYISILDDMRDDSQNVSDISKQWVSKQDRGGLFAVSDASYLFFKHVEIVCAKHLRTCQIDGYNGKNIQQPLVGDILSKKCVHKAWSTISRKAISDEVAATLLNNVKRLQGDGKTITTISSTTSGITQAKFTLTTAKVSASPSMTVTTIGVTLAAATTTSSPAVTTTPVTKKLIPARTKIVTSQLPSKIVTMTLSGATSTIPKISSTPTTLSVVNKQFPAYQPKTIIASGAATTTTNMLTTSSIAVTTAKPGQPLPTGTFVLRQPIVIRTPGGQTQILQPGQIIQTTTGQAHLVRGQGQVIQGQAVQGQRLIAPTNIQIRGQTPVIQSQVQTTSTVPGTTIQRFILQSPTAAAAATTTTTTTAGTASSATMALNTLTTTTMATPTIGKFTMALNTLTTTTIATPNIGKFTMALNTLTTTSMTTPNIGKFTMALNTLTTTSMTTPTIGKFTMALNTLTATTIATTNI</sequence>
<evidence type="ECO:0000313" key="1">
    <source>
        <dbReference type="Proteomes" id="UP000694865"/>
    </source>
</evidence>
<name>A0ABM0LWM0_SACKO</name>
<dbReference type="GeneID" id="102805871"/>
<gene>
    <name evidence="2" type="primary">LOC102805871</name>
</gene>
<accession>A0ABM0LWM0</accession>
<feature type="non-terminal residue" evidence="2">
    <location>
        <position position="1"/>
    </location>
</feature>
<reference evidence="2" key="1">
    <citation type="submission" date="2025-08" db="UniProtKB">
        <authorList>
            <consortium name="RefSeq"/>
        </authorList>
    </citation>
    <scope>IDENTIFICATION</scope>
    <source>
        <tissue evidence="2">Testes</tissue>
    </source>
</reference>
<feature type="non-terminal residue" evidence="2">
    <location>
        <position position="677"/>
    </location>
</feature>
<evidence type="ECO:0000313" key="2">
    <source>
        <dbReference type="RefSeq" id="XP_006812161.1"/>
    </source>
</evidence>
<proteinExistence type="predicted"/>
<dbReference type="RefSeq" id="XP_006812161.1">
    <property type="nucleotide sequence ID" value="XM_006812098.1"/>
</dbReference>
<dbReference type="Proteomes" id="UP000694865">
    <property type="component" value="Unplaced"/>
</dbReference>
<protein>
    <submittedName>
        <fullName evidence="2">Mucin-5B-like</fullName>
    </submittedName>
</protein>